<keyword evidence="3" id="KW-1185">Reference proteome</keyword>
<feature type="region of interest" description="Disordered" evidence="1">
    <location>
        <begin position="62"/>
        <end position="99"/>
    </location>
</feature>
<feature type="compositionally biased region" description="Low complexity" evidence="1">
    <location>
        <begin position="75"/>
        <end position="84"/>
    </location>
</feature>
<name>A0AAV1Q8Z1_SCOSC</name>
<accession>A0AAV1Q8Z1</accession>
<evidence type="ECO:0000313" key="2">
    <source>
        <dbReference type="EMBL" id="CAK6980543.1"/>
    </source>
</evidence>
<reference evidence="2 3" key="1">
    <citation type="submission" date="2024-01" db="EMBL/GenBank/DDBJ databases">
        <authorList>
            <person name="Alioto T."/>
            <person name="Alioto T."/>
            <person name="Gomez Garrido J."/>
        </authorList>
    </citation>
    <scope>NUCLEOTIDE SEQUENCE [LARGE SCALE GENOMIC DNA]</scope>
</reference>
<comment type="caution">
    <text evidence="2">The sequence shown here is derived from an EMBL/GenBank/DDBJ whole genome shotgun (WGS) entry which is preliminary data.</text>
</comment>
<dbReference type="EMBL" id="CAWUFR010000703">
    <property type="protein sequence ID" value="CAK6980543.1"/>
    <property type="molecule type" value="Genomic_DNA"/>
</dbReference>
<dbReference type="Proteomes" id="UP001314229">
    <property type="component" value="Unassembled WGS sequence"/>
</dbReference>
<dbReference type="AlphaFoldDB" id="A0AAV1Q8Z1"/>
<proteinExistence type="predicted"/>
<evidence type="ECO:0000256" key="1">
    <source>
        <dbReference type="SAM" id="MobiDB-lite"/>
    </source>
</evidence>
<sequence>LERTTAELTRSFHKLYELEQELTFYKIDAKLSPLHTCSLQNLDTVDSVDSVAESPYIGKARHIRNTITSSPPPRCSSSSSSSSSTLQEDSDVHSGLEES</sequence>
<evidence type="ECO:0000313" key="3">
    <source>
        <dbReference type="Proteomes" id="UP001314229"/>
    </source>
</evidence>
<feature type="non-terminal residue" evidence="2">
    <location>
        <position position="99"/>
    </location>
</feature>
<protein>
    <submittedName>
        <fullName evidence="2">Centriolin-like</fullName>
    </submittedName>
</protein>
<gene>
    <name evidence="2" type="ORF">FSCOSCO3_A022459</name>
</gene>
<feature type="non-terminal residue" evidence="2">
    <location>
        <position position="1"/>
    </location>
</feature>
<feature type="compositionally biased region" description="Basic and acidic residues" evidence="1">
    <location>
        <begin position="90"/>
        <end position="99"/>
    </location>
</feature>
<organism evidence="2 3">
    <name type="scientific">Scomber scombrus</name>
    <name type="common">Atlantic mackerel</name>
    <name type="synonym">Scomber vernalis</name>
    <dbReference type="NCBI Taxonomy" id="13677"/>
    <lineage>
        <taxon>Eukaryota</taxon>
        <taxon>Metazoa</taxon>
        <taxon>Chordata</taxon>
        <taxon>Craniata</taxon>
        <taxon>Vertebrata</taxon>
        <taxon>Euteleostomi</taxon>
        <taxon>Actinopterygii</taxon>
        <taxon>Neopterygii</taxon>
        <taxon>Teleostei</taxon>
        <taxon>Neoteleostei</taxon>
        <taxon>Acanthomorphata</taxon>
        <taxon>Pelagiaria</taxon>
        <taxon>Scombriformes</taxon>
        <taxon>Scombridae</taxon>
        <taxon>Scomber</taxon>
    </lineage>
</organism>